<evidence type="ECO:0000313" key="2">
    <source>
        <dbReference type="EMBL" id="EFA78721.1"/>
    </source>
</evidence>
<dbReference type="InterPro" id="IPR008949">
    <property type="entry name" value="Isoprenoid_synthase_dom_sf"/>
</dbReference>
<gene>
    <name evidence="2" type="ORF">PPL_08182</name>
</gene>
<comment type="similarity">
    <text evidence="1">Belongs to the terpene synthase family.</text>
</comment>
<dbReference type="PANTHER" id="PTHR35201">
    <property type="entry name" value="TERPENE SYNTHASE"/>
    <property type="match status" value="1"/>
</dbReference>
<accession>D3BIU7</accession>
<comment type="caution">
    <text evidence="2">The sequence shown here is derived from an EMBL/GenBank/DDBJ whole genome shotgun (WGS) entry which is preliminary data.</text>
</comment>
<evidence type="ECO:0008006" key="4">
    <source>
        <dbReference type="Google" id="ProtNLM"/>
    </source>
</evidence>
<dbReference type="GeneID" id="31363662"/>
<dbReference type="Gene3D" id="1.10.600.10">
    <property type="entry name" value="Farnesyl Diphosphate Synthase"/>
    <property type="match status" value="1"/>
</dbReference>
<dbReference type="Proteomes" id="UP000001396">
    <property type="component" value="Unassembled WGS sequence"/>
</dbReference>
<dbReference type="GO" id="GO:0046246">
    <property type="term" value="P:terpene biosynthetic process"/>
    <property type="evidence" value="ECO:0007669"/>
    <property type="project" value="UniProtKB-ARBA"/>
</dbReference>
<proteinExistence type="inferred from homology"/>
<keyword evidence="3" id="KW-1185">Reference proteome</keyword>
<dbReference type="SUPFAM" id="SSF48576">
    <property type="entry name" value="Terpenoid synthases"/>
    <property type="match status" value="1"/>
</dbReference>
<sequence length="328" mass="38977">MISLKQLVEKTPKSWYSPMNPNDSWDLVNGKIEKFGIVNEDNRERYEPLLKGVSIFVRYVWPSVDLTTLALGTQFSIFLRIFDDNIDTSEPEYAIKHINRVINIIKFGKLEEDPTPIERNLFDLNQNLDDRFGEKLALINLFRNSLLDYFDNLLAWQNMKKLKGDLSMNLYYTLRRYNYAMIPSFFITLIFTMKRLKCEIILDPLWKTIVELSGNICAIYNDVLSYEKEMKENDERMNSFHFMKTQNNWSNQECLEFFEKEIGNCFEQLSIHEKLATQKFIPRLNKEDQEEFYQIINNLHTLIHAILSMYLTKPSYKSTNSIFVELRI</sequence>
<dbReference type="EMBL" id="ADBJ01000037">
    <property type="protein sequence ID" value="EFA78721.1"/>
    <property type="molecule type" value="Genomic_DNA"/>
</dbReference>
<evidence type="ECO:0000313" key="3">
    <source>
        <dbReference type="Proteomes" id="UP000001396"/>
    </source>
</evidence>
<dbReference type="RefSeq" id="XP_020430845.1">
    <property type="nucleotide sequence ID" value="XM_020579006.1"/>
</dbReference>
<organism evidence="2 3">
    <name type="scientific">Heterostelium pallidum (strain ATCC 26659 / Pp 5 / PN500)</name>
    <name type="common">Cellular slime mold</name>
    <name type="synonym">Polysphondylium pallidum</name>
    <dbReference type="NCBI Taxonomy" id="670386"/>
    <lineage>
        <taxon>Eukaryota</taxon>
        <taxon>Amoebozoa</taxon>
        <taxon>Evosea</taxon>
        <taxon>Eumycetozoa</taxon>
        <taxon>Dictyostelia</taxon>
        <taxon>Acytosteliales</taxon>
        <taxon>Acytosteliaceae</taxon>
        <taxon>Heterostelium</taxon>
    </lineage>
</organism>
<dbReference type="AlphaFoldDB" id="D3BIU7"/>
<protein>
    <recommendedName>
        <fullName evidence="4">Terpene synthase</fullName>
    </recommendedName>
</protein>
<name>D3BIU7_HETP5</name>
<evidence type="ECO:0000256" key="1">
    <source>
        <dbReference type="ARBA" id="ARBA00006333"/>
    </source>
</evidence>
<dbReference type="InterPro" id="IPR034686">
    <property type="entry name" value="Terpene_cyclase-like_2"/>
</dbReference>
<dbReference type="PANTHER" id="PTHR35201:SF4">
    <property type="entry name" value="BETA-PINACENE SYNTHASE-RELATED"/>
    <property type="match status" value="1"/>
</dbReference>
<dbReference type="Pfam" id="PF19086">
    <property type="entry name" value="Terpene_syn_C_2"/>
    <property type="match status" value="1"/>
</dbReference>
<dbReference type="GO" id="GO:0010333">
    <property type="term" value="F:terpene synthase activity"/>
    <property type="evidence" value="ECO:0007669"/>
    <property type="project" value="InterPro"/>
</dbReference>
<dbReference type="InParanoid" id="D3BIU7"/>
<reference evidence="2 3" key="1">
    <citation type="journal article" date="2011" name="Genome Res.">
        <title>Phylogeny-wide analysis of social amoeba genomes highlights ancient origins for complex intercellular communication.</title>
        <authorList>
            <person name="Heidel A.J."/>
            <person name="Lawal H.M."/>
            <person name="Felder M."/>
            <person name="Schilde C."/>
            <person name="Helps N.R."/>
            <person name="Tunggal B."/>
            <person name="Rivero F."/>
            <person name="John U."/>
            <person name="Schleicher M."/>
            <person name="Eichinger L."/>
            <person name="Platzer M."/>
            <person name="Noegel A.A."/>
            <person name="Schaap P."/>
            <person name="Gloeckner G."/>
        </authorList>
    </citation>
    <scope>NUCLEOTIDE SEQUENCE [LARGE SCALE GENOMIC DNA]</scope>
    <source>
        <strain evidence="3">ATCC 26659 / Pp 5 / PN500</strain>
    </source>
</reference>